<comment type="caution">
    <text evidence="1">The sequence shown here is derived from an EMBL/GenBank/DDBJ whole genome shotgun (WGS) entry which is preliminary data.</text>
</comment>
<evidence type="ECO:0000313" key="2">
    <source>
        <dbReference type="Proteomes" id="UP000789375"/>
    </source>
</evidence>
<feature type="non-terminal residue" evidence="1">
    <location>
        <position position="154"/>
    </location>
</feature>
<organism evidence="1 2">
    <name type="scientific">Funneliformis mosseae</name>
    <name type="common">Endomycorrhizal fungus</name>
    <name type="synonym">Glomus mosseae</name>
    <dbReference type="NCBI Taxonomy" id="27381"/>
    <lineage>
        <taxon>Eukaryota</taxon>
        <taxon>Fungi</taxon>
        <taxon>Fungi incertae sedis</taxon>
        <taxon>Mucoromycota</taxon>
        <taxon>Glomeromycotina</taxon>
        <taxon>Glomeromycetes</taxon>
        <taxon>Glomerales</taxon>
        <taxon>Glomeraceae</taxon>
        <taxon>Funneliformis</taxon>
    </lineage>
</organism>
<evidence type="ECO:0000313" key="1">
    <source>
        <dbReference type="EMBL" id="CAG8747843.1"/>
    </source>
</evidence>
<reference evidence="1" key="1">
    <citation type="submission" date="2021-06" db="EMBL/GenBank/DDBJ databases">
        <authorList>
            <person name="Kallberg Y."/>
            <person name="Tangrot J."/>
            <person name="Rosling A."/>
        </authorList>
    </citation>
    <scope>NUCLEOTIDE SEQUENCE</scope>
    <source>
        <strain evidence="1">87-6 pot B 2015</strain>
    </source>
</reference>
<dbReference type="Proteomes" id="UP000789375">
    <property type="component" value="Unassembled WGS sequence"/>
</dbReference>
<dbReference type="EMBL" id="CAJVPP010023645">
    <property type="protein sequence ID" value="CAG8747843.1"/>
    <property type="molecule type" value="Genomic_DNA"/>
</dbReference>
<proteinExistence type="predicted"/>
<sequence length="154" mass="16810">GNVIAYEMPGNIHSVVSGGFGFLIESWSNRLLVNNELDITVGDNSEYCADVAVVPKELTPHGSALLQPHKFYWNLSCNKNIYSPTDGTAAMLALLHLRNNQIPNPALDTRNPPPNAPSMITLPNTIPNIAISFENAPLNHQPATFLHTINVPFN</sequence>
<keyword evidence="2" id="KW-1185">Reference proteome</keyword>
<dbReference type="AlphaFoldDB" id="A0A9N9NP13"/>
<gene>
    <name evidence="1" type="ORF">FMOSSE_LOCUS16488</name>
</gene>
<name>A0A9N9NP13_FUNMO</name>
<protein>
    <submittedName>
        <fullName evidence="1">14335_t:CDS:1</fullName>
    </submittedName>
</protein>
<accession>A0A9N9NP13</accession>